<sequence length="508" mass="54918">MPDISQTSKTSPTAFFSLLDDLIASQFPNATPSSALQQLGTPSISIAVLTASEILTHTISSPSSPANTDTLYQACSISKPICGLAVLRTIDQGKLSHDDAVTKHLPAEYIDAISTPKPRRLLDHLTIAHLISHTGGTAVSGFPGYDCNGAFPSLTTVLQGSVGSNTPQIRISRLPGLKWRYSGGGTTILQAILESIHKKPLPEIVRELVFEPLGMTRSFYKDTLSNGEANFAKCFATGVTETSPARWHVQPELGAAGVWTTPADLLKAQRGIRDAALGKNDFSSRELARKGITAVDGADGYTYGGWMSGTNWFGHGGSNNPGYRCRTLLCFDHDGTGQLGKAEGEGIAVMTNSALGQDVYLKVIQAVAYLRGWPGRDVLGLHEIGNAVIPLSLSNHQIDADWEDWEGRWEVFGGKDQTDEKDVRRGQVLEIAELQGKPCLKLDYLPYMQLVQAAMPPVRYEKEAKQGIDLVVDGLDMMVSLGYNDAGECELQIWPGLFEEPLECCAVE</sequence>
<dbReference type="PANTHER" id="PTHR46825:SF12">
    <property type="entry name" value="PENICILLIN-BINDING PROTEIN 4"/>
    <property type="match status" value="1"/>
</dbReference>
<reference evidence="3" key="1">
    <citation type="submission" date="2022-10" db="EMBL/GenBank/DDBJ databases">
        <title>Culturing micro-colonial fungi from biological soil crusts in the Mojave desert and describing Neophaeococcomyces mojavensis, and introducing the new genera and species Taxawa tesnikishii.</title>
        <authorList>
            <person name="Kurbessoian T."/>
            <person name="Stajich J.E."/>
        </authorList>
    </citation>
    <scope>NUCLEOTIDE SEQUENCE</scope>
    <source>
        <strain evidence="3">TK_41</strain>
    </source>
</reference>
<dbReference type="InterPro" id="IPR001466">
    <property type="entry name" value="Beta-lactam-related"/>
</dbReference>
<dbReference type="EMBL" id="JAPDRK010000001">
    <property type="protein sequence ID" value="KAJ9616722.1"/>
    <property type="molecule type" value="Genomic_DNA"/>
</dbReference>
<dbReference type="AlphaFoldDB" id="A0AA39CQC0"/>
<dbReference type="InterPro" id="IPR050491">
    <property type="entry name" value="AmpC-like"/>
</dbReference>
<organism evidence="3 4">
    <name type="scientific">Cladophialophora chaetospira</name>
    <dbReference type="NCBI Taxonomy" id="386627"/>
    <lineage>
        <taxon>Eukaryota</taxon>
        <taxon>Fungi</taxon>
        <taxon>Dikarya</taxon>
        <taxon>Ascomycota</taxon>
        <taxon>Pezizomycotina</taxon>
        <taxon>Eurotiomycetes</taxon>
        <taxon>Chaetothyriomycetidae</taxon>
        <taxon>Chaetothyriales</taxon>
        <taxon>Herpotrichiellaceae</taxon>
        <taxon>Cladophialophora</taxon>
    </lineage>
</organism>
<protein>
    <recommendedName>
        <fullName evidence="2">Beta-lactamase-related domain-containing protein</fullName>
    </recommendedName>
</protein>
<dbReference type="PANTHER" id="PTHR46825">
    <property type="entry name" value="D-ALANYL-D-ALANINE-CARBOXYPEPTIDASE/ENDOPEPTIDASE AMPH"/>
    <property type="match status" value="1"/>
</dbReference>
<accession>A0AA39CQC0</accession>
<dbReference type="Pfam" id="PF00144">
    <property type="entry name" value="Beta-lactamase"/>
    <property type="match status" value="1"/>
</dbReference>
<feature type="domain" description="Beta-lactamase-related" evidence="2">
    <location>
        <begin position="37"/>
        <end position="356"/>
    </location>
</feature>
<keyword evidence="4" id="KW-1185">Reference proteome</keyword>
<dbReference type="Gene3D" id="3.40.710.10">
    <property type="entry name" value="DD-peptidase/beta-lactamase superfamily"/>
    <property type="match status" value="1"/>
</dbReference>
<name>A0AA39CQC0_9EURO</name>
<evidence type="ECO:0000313" key="3">
    <source>
        <dbReference type="EMBL" id="KAJ9616722.1"/>
    </source>
</evidence>
<proteinExistence type="inferred from homology"/>
<dbReference type="Proteomes" id="UP001172673">
    <property type="component" value="Unassembled WGS sequence"/>
</dbReference>
<comment type="caution">
    <text evidence="3">The sequence shown here is derived from an EMBL/GenBank/DDBJ whole genome shotgun (WGS) entry which is preliminary data.</text>
</comment>
<evidence type="ECO:0000259" key="2">
    <source>
        <dbReference type="Pfam" id="PF00144"/>
    </source>
</evidence>
<gene>
    <name evidence="3" type="ORF">H2200_000441</name>
</gene>
<comment type="similarity">
    <text evidence="1">Belongs to the peptidase S12 family.</text>
</comment>
<dbReference type="InterPro" id="IPR012338">
    <property type="entry name" value="Beta-lactam/transpept-like"/>
</dbReference>
<evidence type="ECO:0000256" key="1">
    <source>
        <dbReference type="ARBA" id="ARBA00038215"/>
    </source>
</evidence>
<evidence type="ECO:0000313" key="4">
    <source>
        <dbReference type="Proteomes" id="UP001172673"/>
    </source>
</evidence>
<dbReference type="SUPFAM" id="SSF56601">
    <property type="entry name" value="beta-lactamase/transpeptidase-like"/>
    <property type="match status" value="1"/>
</dbReference>